<dbReference type="EMBL" id="BTSY01000001">
    <property type="protein sequence ID" value="GMT08869.1"/>
    <property type="molecule type" value="Genomic_DNA"/>
</dbReference>
<reference evidence="1" key="1">
    <citation type="submission" date="2023-10" db="EMBL/GenBank/DDBJ databases">
        <title>Genome assembly of Pristionchus species.</title>
        <authorList>
            <person name="Yoshida K."/>
            <person name="Sommer R.J."/>
        </authorList>
    </citation>
    <scope>NUCLEOTIDE SEQUENCE</scope>
    <source>
        <strain evidence="1">RS5133</strain>
    </source>
</reference>
<protein>
    <submittedName>
        <fullName evidence="1">Uncharacterized protein</fullName>
    </submittedName>
</protein>
<evidence type="ECO:0000313" key="2">
    <source>
        <dbReference type="Proteomes" id="UP001432322"/>
    </source>
</evidence>
<comment type="caution">
    <text evidence="1">The sequence shown here is derived from an EMBL/GenBank/DDBJ whole genome shotgun (WGS) entry which is preliminary data.</text>
</comment>
<dbReference type="AlphaFoldDB" id="A0AAV5UPA9"/>
<organism evidence="1 2">
    <name type="scientific">Pristionchus fissidentatus</name>
    <dbReference type="NCBI Taxonomy" id="1538716"/>
    <lineage>
        <taxon>Eukaryota</taxon>
        <taxon>Metazoa</taxon>
        <taxon>Ecdysozoa</taxon>
        <taxon>Nematoda</taxon>
        <taxon>Chromadorea</taxon>
        <taxon>Rhabditida</taxon>
        <taxon>Rhabditina</taxon>
        <taxon>Diplogasteromorpha</taxon>
        <taxon>Diplogasteroidea</taxon>
        <taxon>Neodiplogasteridae</taxon>
        <taxon>Pristionchus</taxon>
    </lineage>
</organism>
<name>A0AAV5UPA9_9BILA</name>
<keyword evidence="2" id="KW-1185">Reference proteome</keyword>
<proteinExistence type="predicted"/>
<dbReference type="Proteomes" id="UP001432322">
    <property type="component" value="Unassembled WGS sequence"/>
</dbReference>
<feature type="non-terminal residue" evidence="1">
    <location>
        <position position="362"/>
    </location>
</feature>
<gene>
    <name evidence="1" type="ORF">PFISCL1PPCAC_166</name>
</gene>
<accession>A0AAV5UPA9</accession>
<evidence type="ECO:0000313" key="1">
    <source>
        <dbReference type="EMBL" id="GMT08869.1"/>
    </source>
</evidence>
<sequence>MLLKEQLDVLLAGRLVLHVLYRILRWILLVESAIYAWLKGRAKPVETMHIVGRFRLIDSELAMPSDFLVFHDDYTCTQALFSSQEWHLYGVEYGSAWFVRSSAQISSSLTRDLFESATKVARIGIRDFLKEIDGIPDNPVVISTLASIDNRGIDTVLSRLCLEGVHVERDPPYLSSLSFLINKTSGRTRRILLEASLRFALRFNTHEKALVTVRSSLLEVVPLFPRIGLATASFLLHPGSPGEAIERVLEADSDYLLMMSKLVSLLPSWILPLLCPTLAVYGDHFLRIAPTRSDECALAVYCRFLQESARLSLAAHSLFERSLQPLPYPREATVLSRSRVRALRRLAFLSIEDDLQWEDDSP</sequence>